<evidence type="ECO:0008006" key="3">
    <source>
        <dbReference type="Google" id="ProtNLM"/>
    </source>
</evidence>
<gene>
    <name evidence="1" type="ORF">GCM10022236_41230</name>
</gene>
<accession>A0ABP7AJV1</accession>
<reference evidence="2" key="1">
    <citation type="journal article" date="2019" name="Int. J. Syst. Evol. Microbiol.">
        <title>The Global Catalogue of Microorganisms (GCM) 10K type strain sequencing project: providing services to taxonomists for standard genome sequencing and annotation.</title>
        <authorList>
            <consortium name="The Broad Institute Genomics Platform"/>
            <consortium name="The Broad Institute Genome Sequencing Center for Infectious Disease"/>
            <person name="Wu L."/>
            <person name="Ma J."/>
        </authorList>
    </citation>
    <scope>NUCLEOTIDE SEQUENCE [LARGE SCALE GENOMIC DNA]</scope>
    <source>
        <strain evidence="2">JCM 16929</strain>
    </source>
</reference>
<proteinExistence type="predicted"/>
<sequence>MAAVVFDRALEDERELVDGVAAAVGIALENGRLRSDLRARLQELKGCRIRVLDASRRERRRLARNLHDGAQQRLIAPPSS</sequence>
<evidence type="ECO:0000313" key="2">
    <source>
        <dbReference type="Proteomes" id="UP001501490"/>
    </source>
</evidence>
<comment type="caution">
    <text evidence="1">The sequence shown here is derived from an EMBL/GenBank/DDBJ whole genome shotgun (WGS) entry which is preliminary data.</text>
</comment>
<protein>
    <recommendedName>
        <fullName evidence="3">Histidine kinase</fullName>
    </recommendedName>
</protein>
<dbReference type="EMBL" id="BAABAB010000036">
    <property type="protein sequence ID" value="GAA3634436.1"/>
    <property type="molecule type" value="Genomic_DNA"/>
</dbReference>
<dbReference type="Proteomes" id="UP001501490">
    <property type="component" value="Unassembled WGS sequence"/>
</dbReference>
<dbReference type="RefSeq" id="WP_344808139.1">
    <property type="nucleotide sequence ID" value="NZ_BAABAB010000036.1"/>
</dbReference>
<name>A0ABP7AJV1_9ACTN</name>
<evidence type="ECO:0000313" key="1">
    <source>
        <dbReference type="EMBL" id="GAA3634436.1"/>
    </source>
</evidence>
<organism evidence="1 2">
    <name type="scientific">Microlunatus ginsengisoli</name>
    <dbReference type="NCBI Taxonomy" id="363863"/>
    <lineage>
        <taxon>Bacteria</taxon>
        <taxon>Bacillati</taxon>
        <taxon>Actinomycetota</taxon>
        <taxon>Actinomycetes</taxon>
        <taxon>Propionibacteriales</taxon>
        <taxon>Propionibacteriaceae</taxon>
        <taxon>Microlunatus</taxon>
    </lineage>
</organism>
<keyword evidence="2" id="KW-1185">Reference proteome</keyword>